<feature type="region of interest" description="Disordered" evidence="1">
    <location>
        <begin position="219"/>
        <end position="263"/>
    </location>
</feature>
<protein>
    <submittedName>
        <fullName evidence="3">Uncharacterized protein</fullName>
    </submittedName>
</protein>
<keyword evidence="2" id="KW-0812">Transmembrane</keyword>
<dbReference type="PANTHER" id="PTHR35184:SF1">
    <property type="entry name" value="INTEGRAL MEMBRANE PROTEIN"/>
    <property type="match status" value="1"/>
</dbReference>
<proteinExistence type="predicted"/>
<dbReference type="EMBL" id="KN824323">
    <property type="protein sequence ID" value="KIM24487.1"/>
    <property type="molecule type" value="Genomic_DNA"/>
</dbReference>
<name>A0A0C2X580_SERVB</name>
<dbReference type="HOGENOM" id="CLU_067872_0_0_1"/>
<evidence type="ECO:0000313" key="3">
    <source>
        <dbReference type="EMBL" id="KIM24487.1"/>
    </source>
</evidence>
<sequence length="347" mass="37414">MSTATTTTRVVVAGGIPDHTDVVLSGIFIALFFISGVYFHFRIFHAYGKKFIWSALCFSFSMARVAALSLRIAVAQNPTDKNLNLVAQILITAGVAILFVVNLQLSRRFFGQLHPHHAISVKRFVTGSIISVVPVLVMVITTVVQSFTTTDAHTLSIDRTIRLVGSVIFVFIPFIPIPIVLMVLILKALSPGGLSQPTPLAEGDADPEAGKPNITVTAAEKRSTEGSVTDVNDETAANSTTSLGKPGMLVTDRPRVKGEPESGFGTAPVTRGEILKTAAIIIVPAILMTFEQAIRTAQGFYVADGNDAPWYMSKAAFWVCVFGMEILVSLTFGLAVLPRRFSHLRIV</sequence>
<feature type="transmembrane region" description="Helical" evidence="2">
    <location>
        <begin position="164"/>
        <end position="186"/>
    </location>
</feature>
<dbReference type="STRING" id="933852.A0A0C2X580"/>
<feature type="compositionally biased region" description="Polar residues" evidence="1">
    <location>
        <begin position="225"/>
        <end position="243"/>
    </location>
</feature>
<dbReference type="Proteomes" id="UP000054097">
    <property type="component" value="Unassembled WGS sequence"/>
</dbReference>
<evidence type="ECO:0000313" key="4">
    <source>
        <dbReference type="Proteomes" id="UP000054097"/>
    </source>
</evidence>
<accession>A0A0C2X580</accession>
<feature type="transmembrane region" description="Helical" evidence="2">
    <location>
        <begin position="51"/>
        <end position="73"/>
    </location>
</feature>
<dbReference type="PANTHER" id="PTHR35184">
    <property type="entry name" value="YALI0C10208P"/>
    <property type="match status" value="1"/>
</dbReference>
<evidence type="ECO:0000256" key="2">
    <source>
        <dbReference type="SAM" id="Phobius"/>
    </source>
</evidence>
<dbReference type="AlphaFoldDB" id="A0A0C2X580"/>
<keyword evidence="2" id="KW-1133">Transmembrane helix</keyword>
<reference evidence="3 4" key="1">
    <citation type="submission" date="2014-04" db="EMBL/GenBank/DDBJ databases">
        <authorList>
            <consortium name="DOE Joint Genome Institute"/>
            <person name="Kuo A."/>
            <person name="Zuccaro A."/>
            <person name="Kohler A."/>
            <person name="Nagy L.G."/>
            <person name="Floudas D."/>
            <person name="Copeland A."/>
            <person name="Barry K.W."/>
            <person name="Cichocki N."/>
            <person name="Veneault-Fourrey C."/>
            <person name="LaButti K."/>
            <person name="Lindquist E.A."/>
            <person name="Lipzen A."/>
            <person name="Lundell T."/>
            <person name="Morin E."/>
            <person name="Murat C."/>
            <person name="Sun H."/>
            <person name="Tunlid A."/>
            <person name="Henrissat B."/>
            <person name="Grigoriev I.V."/>
            <person name="Hibbett D.S."/>
            <person name="Martin F."/>
            <person name="Nordberg H.P."/>
            <person name="Cantor M.N."/>
            <person name="Hua S.X."/>
        </authorList>
    </citation>
    <scope>NUCLEOTIDE SEQUENCE [LARGE SCALE GENOMIC DNA]</scope>
    <source>
        <strain evidence="3 4">MAFF 305830</strain>
    </source>
</reference>
<keyword evidence="4" id="KW-1185">Reference proteome</keyword>
<keyword evidence="2" id="KW-0472">Membrane</keyword>
<feature type="transmembrane region" description="Helical" evidence="2">
    <location>
        <begin position="315"/>
        <end position="337"/>
    </location>
</feature>
<feature type="transmembrane region" description="Helical" evidence="2">
    <location>
        <begin position="85"/>
        <end position="103"/>
    </location>
</feature>
<dbReference type="OrthoDB" id="3357002at2759"/>
<evidence type="ECO:0000256" key="1">
    <source>
        <dbReference type="SAM" id="MobiDB-lite"/>
    </source>
</evidence>
<reference evidence="4" key="2">
    <citation type="submission" date="2015-01" db="EMBL/GenBank/DDBJ databases">
        <title>Evolutionary Origins and Diversification of the Mycorrhizal Mutualists.</title>
        <authorList>
            <consortium name="DOE Joint Genome Institute"/>
            <consortium name="Mycorrhizal Genomics Consortium"/>
            <person name="Kohler A."/>
            <person name="Kuo A."/>
            <person name="Nagy L.G."/>
            <person name="Floudas D."/>
            <person name="Copeland A."/>
            <person name="Barry K.W."/>
            <person name="Cichocki N."/>
            <person name="Veneault-Fourrey C."/>
            <person name="LaButti K."/>
            <person name="Lindquist E.A."/>
            <person name="Lipzen A."/>
            <person name="Lundell T."/>
            <person name="Morin E."/>
            <person name="Murat C."/>
            <person name="Riley R."/>
            <person name="Ohm R."/>
            <person name="Sun H."/>
            <person name="Tunlid A."/>
            <person name="Henrissat B."/>
            <person name="Grigoriev I.V."/>
            <person name="Hibbett D.S."/>
            <person name="Martin F."/>
        </authorList>
    </citation>
    <scope>NUCLEOTIDE SEQUENCE [LARGE SCALE GENOMIC DNA]</scope>
    <source>
        <strain evidence="4">MAFF 305830</strain>
    </source>
</reference>
<feature type="transmembrane region" description="Helical" evidence="2">
    <location>
        <begin position="22"/>
        <end position="39"/>
    </location>
</feature>
<feature type="transmembrane region" description="Helical" evidence="2">
    <location>
        <begin position="124"/>
        <end position="144"/>
    </location>
</feature>
<feature type="transmembrane region" description="Helical" evidence="2">
    <location>
        <begin position="274"/>
        <end position="295"/>
    </location>
</feature>
<gene>
    <name evidence="3" type="ORF">M408DRAFT_10940</name>
</gene>
<organism evidence="3 4">
    <name type="scientific">Serendipita vermifera MAFF 305830</name>
    <dbReference type="NCBI Taxonomy" id="933852"/>
    <lineage>
        <taxon>Eukaryota</taxon>
        <taxon>Fungi</taxon>
        <taxon>Dikarya</taxon>
        <taxon>Basidiomycota</taxon>
        <taxon>Agaricomycotina</taxon>
        <taxon>Agaricomycetes</taxon>
        <taxon>Sebacinales</taxon>
        <taxon>Serendipitaceae</taxon>
        <taxon>Serendipita</taxon>
    </lineage>
</organism>